<accession>W6QE60</accession>
<reference evidence="2" key="1">
    <citation type="journal article" date="2014" name="Nat. Commun.">
        <title>Multiple recent horizontal transfers of a large genomic region in cheese making fungi.</title>
        <authorList>
            <person name="Cheeseman K."/>
            <person name="Ropars J."/>
            <person name="Renault P."/>
            <person name="Dupont J."/>
            <person name="Gouzy J."/>
            <person name="Branca A."/>
            <person name="Abraham A.L."/>
            <person name="Ceppi M."/>
            <person name="Conseiller E."/>
            <person name="Debuchy R."/>
            <person name="Malagnac F."/>
            <person name="Goarin A."/>
            <person name="Silar P."/>
            <person name="Lacoste S."/>
            <person name="Sallet E."/>
            <person name="Bensimon A."/>
            <person name="Giraud T."/>
            <person name="Brygoo Y."/>
        </authorList>
    </citation>
    <scope>NUCLEOTIDE SEQUENCE [LARGE SCALE GENOMIC DNA]</scope>
    <source>
        <strain evidence="2">FM164</strain>
    </source>
</reference>
<feature type="compositionally biased region" description="Basic and acidic residues" evidence="1">
    <location>
        <begin position="204"/>
        <end position="213"/>
    </location>
</feature>
<dbReference type="AlphaFoldDB" id="W6QE60"/>
<dbReference type="EMBL" id="HG792017">
    <property type="protein sequence ID" value="CDM34745.1"/>
    <property type="molecule type" value="Genomic_DNA"/>
</dbReference>
<dbReference type="Proteomes" id="UP000030686">
    <property type="component" value="Unassembled WGS sequence"/>
</dbReference>
<organism evidence="2 3">
    <name type="scientific">Penicillium roqueforti (strain FM164)</name>
    <dbReference type="NCBI Taxonomy" id="1365484"/>
    <lineage>
        <taxon>Eukaryota</taxon>
        <taxon>Fungi</taxon>
        <taxon>Dikarya</taxon>
        <taxon>Ascomycota</taxon>
        <taxon>Pezizomycotina</taxon>
        <taxon>Eurotiomycetes</taxon>
        <taxon>Eurotiomycetidae</taxon>
        <taxon>Eurotiales</taxon>
        <taxon>Aspergillaceae</taxon>
        <taxon>Penicillium</taxon>
    </lineage>
</organism>
<sequence>MTTRSSNPLWVLQKTVLVYTPDFKACCSARLRIAHDKTANRGSISLRFTAELANLSGRSQVLTLNIPPEIVEKCELARISNVGLCSSDLLPKLPAPVTNLSAVSTLSLILNKTGRFLCPSGVESLSPANQEDLDLDAFAKICQSTSLRLHFSKRQFVEKELNQLEFFSGALRSLQAEHFDYARHGVVQKDWPFSLLLDPPPYSEERVSDRVKQVDPPLYSEQSEQAVGKRPRDLWSMSPDDERRKRLLLTSPEPLGSPTEVNTPSTTHSPSASIRPTYFTHTSSPGRTKRNRLARLEDELRGASDDWIRQLLIRLGREHLLATPQDVDSDRPSESEKVRFANVGMMESHLKQYVDEMIERRLKSHIVDEIVDRAVSECREQIFDECKMHEAGLGEKVDDANSEIHNTANECMKEIEAQAQKHMGDIEEHAQQYMNDIEDQGVEIEMSAEKNAAKLKRWFNSAQSLLDSKSEPGTKARRISI</sequence>
<feature type="region of interest" description="Disordered" evidence="1">
    <location>
        <begin position="204"/>
        <end position="291"/>
    </location>
</feature>
<protein>
    <submittedName>
        <fullName evidence="2">Genomic scaffold, ProqFM164S03</fullName>
    </submittedName>
</protein>
<evidence type="ECO:0000313" key="2">
    <source>
        <dbReference type="EMBL" id="CDM34745.1"/>
    </source>
</evidence>
<proteinExistence type="predicted"/>
<dbReference type="OMA" id="CMKDIED"/>
<evidence type="ECO:0000313" key="3">
    <source>
        <dbReference type="Proteomes" id="UP000030686"/>
    </source>
</evidence>
<evidence type="ECO:0000256" key="1">
    <source>
        <dbReference type="SAM" id="MobiDB-lite"/>
    </source>
</evidence>
<dbReference type="OrthoDB" id="3891782at2759"/>
<gene>
    <name evidence="2" type="ORF">PROQFM164_S03g001472</name>
</gene>
<feature type="compositionally biased region" description="Polar residues" evidence="1">
    <location>
        <begin position="259"/>
        <end position="286"/>
    </location>
</feature>
<name>W6QE60_PENRF</name>
<keyword evidence="3" id="KW-1185">Reference proteome</keyword>